<protein>
    <submittedName>
        <fullName evidence="1">Uncharacterized protein</fullName>
    </submittedName>
</protein>
<evidence type="ECO:0000313" key="1">
    <source>
        <dbReference type="EMBL" id="QCD93660.1"/>
    </source>
</evidence>
<dbReference type="AlphaFoldDB" id="A0A4D6LYN4"/>
<dbReference type="EMBL" id="CP039349">
    <property type="protein sequence ID" value="QCD93660.1"/>
    <property type="molecule type" value="Genomic_DNA"/>
</dbReference>
<reference evidence="1 2" key="1">
    <citation type="submission" date="2019-04" db="EMBL/GenBank/DDBJ databases">
        <title>An improved genome assembly and genetic linkage map for asparagus bean, Vigna unguiculata ssp. sesquipedialis.</title>
        <authorList>
            <person name="Xia Q."/>
            <person name="Zhang R."/>
            <person name="Dong Y."/>
        </authorList>
    </citation>
    <scope>NUCLEOTIDE SEQUENCE [LARGE SCALE GENOMIC DNA]</scope>
    <source>
        <tissue evidence="1">Leaf</tissue>
    </source>
</reference>
<evidence type="ECO:0000313" key="2">
    <source>
        <dbReference type="Proteomes" id="UP000501690"/>
    </source>
</evidence>
<dbReference type="Proteomes" id="UP000501690">
    <property type="component" value="Linkage Group LG5"/>
</dbReference>
<name>A0A4D6LYN4_VIGUN</name>
<organism evidence="1 2">
    <name type="scientific">Vigna unguiculata</name>
    <name type="common">Cowpea</name>
    <dbReference type="NCBI Taxonomy" id="3917"/>
    <lineage>
        <taxon>Eukaryota</taxon>
        <taxon>Viridiplantae</taxon>
        <taxon>Streptophyta</taxon>
        <taxon>Embryophyta</taxon>
        <taxon>Tracheophyta</taxon>
        <taxon>Spermatophyta</taxon>
        <taxon>Magnoliopsida</taxon>
        <taxon>eudicotyledons</taxon>
        <taxon>Gunneridae</taxon>
        <taxon>Pentapetalae</taxon>
        <taxon>rosids</taxon>
        <taxon>fabids</taxon>
        <taxon>Fabales</taxon>
        <taxon>Fabaceae</taxon>
        <taxon>Papilionoideae</taxon>
        <taxon>50 kb inversion clade</taxon>
        <taxon>NPAAA clade</taxon>
        <taxon>indigoferoid/millettioid clade</taxon>
        <taxon>Phaseoleae</taxon>
        <taxon>Vigna</taxon>
    </lineage>
</organism>
<sequence length="117" mass="12528">MVWRHAAVMVSARCKVVVSLCDDEALQLVREGCCRCINTVVSSSSPTTLVRGVTACSGCVKKVVENDGGRHGGSVITAETREDGFRCCSGSWWSKELVKVVVTAFGMVMVGEEENKG</sequence>
<gene>
    <name evidence="1" type="ORF">DEO72_LG5g1736</name>
</gene>
<accession>A0A4D6LYN4</accession>
<proteinExistence type="predicted"/>
<keyword evidence="2" id="KW-1185">Reference proteome</keyword>